<proteinExistence type="inferred from homology"/>
<evidence type="ECO:0000256" key="5">
    <source>
        <dbReference type="ARBA" id="ARBA00022989"/>
    </source>
</evidence>
<feature type="transmembrane region" description="Helical" evidence="9">
    <location>
        <begin position="28"/>
        <end position="48"/>
    </location>
</feature>
<dbReference type="PANTHER" id="PTHR30329:SF21">
    <property type="entry name" value="LIPOPROTEIN YIAD-RELATED"/>
    <property type="match status" value="1"/>
</dbReference>
<dbReference type="Pfam" id="PF13677">
    <property type="entry name" value="MotB_plug"/>
    <property type="match status" value="1"/>
</dbReference>
<evidence type="ECO:0000256" key="6">
    <source>
        <dbReference type="ARBA" id="ARBA00023136"/>
    </source>
</evidence>
<dbReference type="EMBL" id="JAHJDP010000077">
    <property type="protein sequence ID" value="MBU2691826.1"/>
    <property type="molecule type" value="Genomic_DNA"/>
</dbReference>
<evidence type="ECO:0000313" key="11">
    <source>
        <dbReference type="EMBL" id="MBU2691826.1"/>
    </source>
</evidence>
<feature type="domain" description="OmpA-like" evidence="10">
    <location>
        <begin position="119"/>
        <end position="240"/>
    </location>
</feature>
<feature type="region of interest" description="Disordered" evidence="8">
    <location>
        <begin position="83"/>
        <end position="112"/>
    </location>
</feature>
<evidence type="ECO:0000256" key="8">
    <source>
        <dbReference type="SAM" id="MobiDB-lite"/>
    </source>
</evidence>
<dbReference type="Proteomes" id="UP000777784">
    <property type="component" value="Unassembled WGS sequence"/>
</dbReference>
<dbReference type="InterPro" id="IPR036737">
    <property type="entry name" value="OmpA-like_sf"/>
</dbReference>
<dbReference type="InterPro" id="IPR050330">
    <property type="entry name" value="Bact_OuterMem_StrucFunc"/>
</dbReference>
<organism evidence="11 12">
    <name type="scientific">Eiseniibacteriota bacterium</name>
    <dbReference type="NCBI Taxonomy" id="2212470"/>
    <lineage>
        <taxon>Bacteria</taxon>
        <taxon>Candidatus Eiseniibacteriota</taxon>
    </lineage>
</organism>
<keyword evidence="6 7" id="KW-0472">Membrane</keyword>
<accession>A0A948W7N6</accession>
<dbReference type="PANTHER" id="PTHR30329">
    <property type="entry name" value="STATOR ELEMENT OF FLAGELLAR MOTOR COMPLEX"/>
    <property type="match status" value="1"/>
</dbReference>
<keyword evidence="3" id="KW-1003">Cell membrane</keyword>
<evidence type="ECO:0000256" key="7">
    <source>
        <dbReference type="PROSITE-ProRule" id="PRU00473"/>
    </source>
</evidence>
<protein>
    <submittedName>
        <fullName evidence="11">OmpA family protein</fullName>
    </submittedName>
</protein>
<dbReference type="InterPro" id="IPR025713">
    <property type="entry name" value="MotB-like_N_dom"/>
</dbReference>
<feature type="compositionally biased region" description="Basic and acidic residues" evidence="8">
    <location>
        <begin position="86"/>
        <end position="104"/>
    </location>
</feature>
<keyword evidence="5 9" id="KW-1133">Transmembrane helix</keyword>
<keyword evidence="4 9" id="KW-0812">Transmembrane</keyword>
<dbReference type="SUPFAM" id="SSF103088">
    <property type="entry name" value="OmpA-like"/>
    <property type="match status" value="1"/>
</dbReference>
<sequence>MSPMPDNGPPKEEPEEGAPEWMVTFGDMMSLLMVFFILIVSFSTMDVIKYRALVGSLKTAFGAKEASFMAGKTGSPNFINVAPTRKNSDAEERAETEEKAKSDVKSMGMEDDVEVRQTEQGVALRVKGNILFDVGNASLRTEANELLGKIAVILKKHPNTVLVEGHTDNVPISTALFKSNWELSAARAASVVRYLIEREGMAPTHLGVMGLSDTRPVASNYTPEGRSRNRRVDFVLSNVPPAGDISSSEITYQ</sequence>
<comment type="similarity">
    <text evidence="2">Belongs to the MotB family.</text>
</comment>
<evidence type="ECO:0000256" key="1">
    <source>
        <dbReference type="ARBA" id="ARBA00004162"/>
    </source>
</evidence>
<gene>
    <name evidence="11" type="ORF">KJ970_12970</name>
</gene>
<dbReference type="AlphaFoldDB" id="A0A948W7N6"/>
<dbReference type="Pfam" id="PF00691">
    <property type="entry name" value="OmpA"/>
    <property type="match status" value="1"/>
</dbReference>
<evidence type="ECO:0000256" key="3">
    <source>
        <dbReference type="ARBA" id="ARBA00022475"/>
    </source>
</evidence>
<comment type="caution">
    <text evidence="11">The sequence shown here is derived from an EMBL/GenBank/DDBJ whole genome shotgun (WGS) entry which is preliminary data.</text>
</comment>
<dbReference type="Gene3D" id="3.30.1330.60">
    <property type="entry name" value="OmpA-like domain"/>
    <property type="match status" value="1"/>
</dbReference>
<evidence type="ECO:0000256" key="9">
    <source>
        <dbReference type="SAM" id="Phobius"/>
    </source>
</evidence>
<evidence type="ECO:0000256" key="4">
    <source>
        <dbReference type="ARBA" id="ARBA00022692"/>
    </source>
</evidence>
<evidence type="ECO:0000256" key="2">
    <source>
        <dbReference type="ARBA" id="ARBA00008914"/>
    </source>
</evidence>
<dbReference type="CDD" id="cd07185">
    <property type="entry name" value="OmpA_C-like"/>
    <property type="match status" value="1"/>
</dbReference>
<dbReference type="GO" id="GO:0005886">
    <property type="term" value="C:plasma membrane"/>
    <property type="evidence" value="ECO:0007669"/>
    <property type="project" value="UniProtKB-SubCell"/>
</dbReference>
<reference evidence="11" key="1">
    <citation type="submission" date="2021-05" db="EMBL/GenBank/DDBJ databases">
        <title>Energy efficiency and biological interactions define the core microbiome of deep oligotrophic groundwater.</title>
        <authorList>
            <person name="Mehrshad M."/>
            <person name="Lopez-Fernandez M."/>
            <person name="Bell E."/>
            <person name="Bernier-Latmani R."/>
            <person name="Bertilsson S."/>
            <person name="Dopson M."/>
        </authorList>
    </citation>
    <scope>NUCLEOTIDE SEQUENCE</scope>
    <source>
        <strain evidence="11">Modern_marine.mb.64</strain>
    </source>
</reference>
<dbReference type="PROSITE" id="PS51123">
    <property type="entry name" value="OMPA_2"/>
    <property type="match status" value="1"/>
</dbReference>
<name>A0A948W7N6_UNCEI</name>
<evidence type="ECO:0000313" key="12">
    <source>
        <dbReference type="Proteomes" id="UP000777784"/>
    </source>
</evidence>
<dbReference type="InterPro" id="IPR006665">
    <property type="entry name" value="OmpA-like"/>
</dbReference>
<comment type="subcellular location">
    <subcellularLocation>
        <location evidence="1">Cell membrane</location>
        <topology evidence="1">Single-pass membrane protein</topology>
    </subcellularLocation>
</comment>
<evidence type="ECO:0000259" key="10">
    <source>
        <dbReference type="PROSITE" id="PS51123"/>
    </source>
</evidence>